<dbReference type="AlphaFoldDB" id="A0AAD1UMD8"/>
<sequence>MDNPKRICQGCVFGSQGEYYCKDHQCILCLHCRETSHFQCSYLSIPDSTELIKIIQHLENFVESLIAEAKKYDLLDQIANLKDALENITFSIYKLKEEATVCIKNDEFMKWNELKRKAHQIKSDILNSKCCKTEGRPNYIFELLFYCHILRFTNSDYPRTEEEELTNSTFSFMNKESDYTNIFESVTGENEIRLEDSCEPDTQNKSQSEEDDSGESDLEEEINQLKSTISKLCCENKELKDKILRDEEVKQAMEKEIQEIKNEKTLMHTEIIQRRNMTSFCNTYMILMEKQTKEFQKMRCRVLYRDRVAKDKHFNKEACLSINFWKQSLCDFMTDLKIHRVKIPRIKKMTIEVSTKKDLRSSNTFMLESIGEGSEIFKINNLASLKFDISRIIKGVTQNLPKITQYAMLTGWILDSEDLIKIINSCPRVLMLLFRDCHINVDDQIRFSVVHSRMSYLSFHSTTFQTSNDEIEIDQENIFARIIEAVSASKIISTLKAINIYNCHIDISKIHEKLTLYGLGHISILKETHDSKIMFNYIE</sequence>
<dbReference type="Proteomes" id="UP001295684">
    <property type="component" value="Unassembled WGS sequence"/>
</dbReference>
<name>A0AAD1UMD8_EUPCR</name>
<feature type="region of interest" description="Disordered" evidence="1">
    <location>
        <begin position="195"/>
        <end position="219"/>
    </location>
</feature>
<proteinExistence type="predicted"/>
<keyword evidence="3" id="KW-1185">Reference proteome</keyword>
<reference evidence="2" key="1">
    <citation type="submission" date="2023-07" db="EMBL/GenBank/DDBJ databases">
        <authorList>
            <consortium name="AG Swart"/>
            <person name="Singh M."/>
            <person name="Singh A."/>
            <person name="Seah K."/>
            <person name="Emmerich C."/>
        </authorList>
    </citation>
    <scope>NUCLEOTIDE SEQUENCE</scope>
    <source>
        <strain evidence="2">DP1</strain>
    </source>
</reference>
<protein>
    <submittedName>
        <fullName evidence="2">Uncharacterized protein</fullName>
    </submittedName>
</protein>
<comment type="caution">
    <text evidence="2">The sequence shown here is derived from an EMBL/GenBank/DDBJ whole genome shotgun (WGS) entry which is preliminary data.</text>
</comment>
<feature type="compositionally biased region" description="Acidic residues" evidence="1">
    <location>
        <begin position="209"/>
        <end position="219"/>
    </location>
</feature>
<evidence type="ECO:0000313" key="3">
    <source>
        <dbReference type="Proteomes" id="UP001295684"/>
    </source>
</evidence>
<organism evidence="2 3">
    <name type="scientific">Euplotes crassus</name>
    <dbReference type="NCBI Taxonomy" id="5936"/>
    <lineage>
        <taxon>Eukaryota</taxon>
        <taxon>Sar</taxon>
        <taxon>Alveolata</taxon>
        <taxon>Ciliophora</taxon>
        <taxon>Intramacronucleata</taxon>
        <taxon>Spirotrichea</taxon>
        <taxon>Hypotrichia</taxon>
        <taxon>Euplotida</taxon>
        <taxon>Euplotidae</taxon>
        <taxon>Moneuplotes</taxon>
    </lineage>
</organism>
<evidence type="ECO:0000313" key="2">
    <source>
        <dbReference type="EMBL" id="CAI2369575.1"/>
    </source>
</evidence>
<accession>A0AAD1UMD8</accession>
<gene>
    <name evidence="2" type="ORF">ECRASSUSDP1_LOCUS10878</name>
</gene>
<dbReference type="EMBL" id="CAMPGE010010730">
    <property type="protein sequence ID" value="CAI2369575.1"/>
    <property type="molecule type" value="Genomic_DNA"/>
</dbReference>
<evidence type="ECO:0000256" key="1">
    <source>
        <dbReference type="SAM" id="MobiDB-lite"/>
    </source>
</evidence>